<comment type="caution">
    <text evidence="9">The sequence shown here is derived from an EMBL/GenBank/DDBJ whole genome shotgun (WGS) entry which is preliminary data.</text>
</comment>
<dbReference type="InterPro" id="IPR000522">
    <property type="entry name" value="ABC_transptr_permease_BtuC"/>
</dbReference>
<dbReference type="InterPro" id="IPR037294">
    <property type="entry name" value="ABC_BtuC-like"/>
</dbReference>
<evidence type="ECO:0000256" key="8">
    <source>
        <dbReference type="SAM" id="Phobius"/>
    </source>
</evidence>
<protein>
    <submittedName>
        <fullName evidence="9">Iron ABC transporter permease</fullName>
    </submittedName>
</protein>
<feature type="transmembrane region" description="Helical" evidence="8">
    <location>
        <begin position="64"/>
        <end position="83"/>
    </location>
</feature>
<comment type="similarity">
    <text evidence="2">Belongs to the binding-protein-dependent transport system permease family. FecCD subfamily.</text>
</comment>
<feature type="transmembrane region" description="Helical" evidence="8">
    <location>
        <begin position="95"/>
        <end position="112"/>
    </location>
</feature>
<keyword evidence="3" id="KW-0813">Transport</keyword>
<dbReference type="Gene3D" id="1.10.3470.10">
    <property type="entry name" value="ABC transporter involved in vitamin B12 uptake, BtuC"/>
    <property type="match status" value="1"/>
</dbReference>
<organism evidence="9 10">
    <name type="scientific">Ravibacter arvi</name>
    <dbReference type="NCBI Taxonomy" id="2051041"/>
    <lineage>
        <taxon>Bacteria</taxon>
        <taxon>Pseudomonadati</taxon>
        <taxon>Bacteroidota</taxon>
        <taxon>Cytophagia</taxon>
        <taxon>Cytophagales</taxon>
        <taxon>Spirosomataceae</taxon>
        <taxon>Ravibacter</taxon>
    </lineage>
</organism>
<dbReference type="EMBL" id="BAABEY010000011">
    <property type="protein sequence ID" value="GAA4434436.1"/>
    <property type="molecule type" value="Genomic_DNA"/>
</dbReference>
<keyword evidence="6 8" id="KW-1133">Transmembrane helix</keyword>
<dbReference type="Pfam" id="PF01032">
    <property type="entry name" value="FecCD"/>
    <property type="match status" value="1"/>
</dbReference>
<comment type="subcellular location">
    <subcellularLocation>
        <location evidence="1">Cell membrane</location>
        <topology evidence="1">Multi-pass membrane protein</topology>
    </subcellularLocation>
</comment>
<dbReference type="CDD" id="cd06550">
    <property type="entry name" value="TM_ABC_iron-siderophores_like"/>
    <property type="match status" value="1"/>
</dbReference>
<evidence type="ECO:0000256" key="2">
    <source>
        <dbReference type="ARBA" id="ARBA00007935"/>
    </source>
</evidence>
<evidence type="ECO:0000256" key="7">
    <source>
        <dbReference type="ARBA" id="ARBA00023136"/>
    </source>
</evidence>
<keyword evidence="5 8" id="KW-0812">Transmembrane</keyword>
<evidence type="ECO:0000313" key="10">
    <source>
        <dbReference type="Proteomes" id="UP001501508"/>
    </source>
</evidence>
<sequence length="347" mass="36711">MNDSVKTYVWFSLLAFLLVVLFVTDILVGTVRIPLPDALSILSGKDHDHIAWSHILFQIRVPKAFTAVFAGSALSVCGLQMQTLFRNPLASPSELGISAGAALGTGLFIFFLDQGVGIQLHRLGIGASWMIALAAATGAGAVFSLLLIISRFVKDNVVLLIVGLMLGTLTLAITGLWQYFSRPEQLQAFVSWTFGSLGVSGGPRLTVLASATIAGLLFSFFLSKTLNALLLGENYASNLGISPRKARTLILLNTCLLTGVVTAFCGPIGFVGIAVPHVMRSLFATSNHMILMPACCLGGALALLCCDLIAQLPGNGIVLPINIATSLAGAPAVIWIILKMNNLRNSF</sequence>
<evidence type="ECO:0000256" key="3">
    <source>
        <dbReference type="ARBA" id="ARBA00022448"/>
    </source>
</evidence>
<dbReference type="PANTHER" id="PTHR30472">
    <property type="entry name" value="FERRIC ENTEROBACTIN TRANSPORT SYSTEM PERMEASE PROTEIN"/>
    <property type="match status" value="1"/>
</dbReference>
<feature type="transmembrane region" description="Helical" evidence="8">
    <location>
        <begin position="157"/>
        <end position="180"/>
    </location>
</feature>
<evidence type="ECO:0000256" key="1">
    <source>
        <dbReference type="ARBA" id="ARBA00004651"/>
    </source>
</evidence>
<gene>
    <name evidence="9" type="ORF">GCM10023091_09390</name>
</gene>
<feature type="transmembrane region" description="Helical" evidence="8">
    <location>
        <begin position="250"/>
        <end position="278"/>
    </location>
</feature>
<evidence type="ECO:0000256" key="6">
    <source>
        <dbReference type="ARBA" id="ARBA00022989"/>
    </source>
</evidence>
<accession>A0ABP8LSD8</accession>
<evidence type="ECO:0000256" key="5">
    <source>
        <dbReference type="ARBA" id="ARBA00022692"/>
    </source>
</evidence>
<feature type="transmembrane region" description="Helical" evidence="8">
    <location>
        <begin position="207"/>
        <end position="230"/>
    </location>
</feature>
<keyword evidence="7 8" id="KW-0472">Membrane</keyword>
<dbReference type="PANTHER" id="PTHR30472:SF41">
    <property type="entry name" value="TRANSPORT SYSTEM PERMEASE PROTEIN"/>
    <property type="match status" value="1"/>
</dbReference>
<dbReference type="Proteomes" id="UP001501508">
    <property type="component" value="Unassembled WGS sequence"/>
</dbReference>
<dbReference type="RefSeq" id="WP_345026914.1">
    <property type="nucleotide sequence ID" value="NZ_BAABEY010000011.1"/>
</dbReference>
<evidence type="ECO:0000256" key="4">
    <source>
        <dbReference type="ARBA" id="ARBA00022475"/>
    </source>
</evidence>
<keyword evidence="10" id="KW-1185">Reference proteome</keyword>
<name>A0ABP8LSD8_9BACT</name>
<feature type="transmembrane region" description="Helical" evidence="8">
    <location>
        <begin position="317"/>
        <end position="338"/>
    </location>
</feature>
<proteinExistence type="inferred from homology"/>
<dbReference type="SUPFAM" id="SSF81345">
    <property type="entry name" value="ABC transporter involved in vitamin B12 uptake, BtuC"/>
    <property type="match status" value="1"/>
</dbReference>
<reference evidence="10" key="1">
    <citation type="journal article" date="2019" name="Int. J. Syst. Evol. Microbiol.">
        <title>The Global Catalogue of Microorganisms (GCM) 10K type strain sequencing project: providing services to taxonomists for standard genome sequencing and annotation.</title>
        <authorList>
            <consortium name="The Broad Institute Genomics Platform"/>
            <consortium name="The Broad Institute Genome Sequencing Center for Infectious Disease"/>
            <person name="Wu L."/>
            <person name="Ma J."/>
        </authorList>
    </citation>
    <scope>NUCLEOTIDE SEQUENCE [LARGE SCALE GENOMIC DNA]</scope>
    <source>
        <strain evidence="10">JCM 31920</strain>
    </source>
</reference>
<feature type="transmembrane region" description="Helical" evidence="8">
    <location>
        <begin position="290"/>
        <end position="310"/>
    </location>
</feature>
<feature type="transmembrane region" description="Helical" evidence="8">
    <location>
        <begin position="7"/>
        <end position="28"/>
    </location>
</feature>
<keyword evidence="4" id="KW-1003">Cell membrane</keyword>
<evidence type="ECO:0000313" key="9">
    <source>
        <dbReference type="EMBL" id="GAA4434436.1"/>
    </source>
</evidence>
<feature type="transmembrane region" description="Helical" evidence="8">
    <location>
        <begin position="124"/>
        <end position="150"/>
    </location>
</feature>